<evidence type="ECO:0000313" key="3">
    <source>
        <dbReference type="Proteomes" id="UP001185092"/>
    </source>
</evidence>
<gene>
    <name evidence="2" type="ORF">HNQ88_003090</name>
</gene>
<dbReference type="Pfam" id="PF04717">
    <property type="entry name" value="Phage_base_V"/>
    <property type="match status" value="1"/>
</dbReference>
<organism evidence="2 3">
    <name type="scientific">Aureibacter tunicatorum</name>
    <dbReference type="NCBI Taxonomy" id="866807"/>
    <lineage>
        <taxon>Bacteria</taxon>
        <taxon>Pseudomonadati</taxon>
        <taxon>Bacteroidota</taxon>
        <taxon>Cytophagia</taxon>
        <taxon>Cytophagales</taxon>
        <taxon>Persicobacteraceae</taxon>
        <taxon>Aureibacter</taxon>
    </lineage>
</organism>
<dbReference type="Gene3D" id="2.40.50.230">
    <property type="entry name" value="Gp5 N-terminal domain"/>
    <property type="match status" value="1"/>
</dbReference>
<reference evidence="2" key="1">
    <citation type="submission" date="2023-07" db="EMBL/GenBank/DDBJ databases">
        <title>Genomic Encyclopedia of Type Strains, Phase IV (KMG-IV): sequencing the most valuable type-strain genomes for metagenomic binning, comparative biology and taxonomic classification.</title>
        <authorList>
            <person name="Goeker M."/>
        </authorList>
    </citation>
    <scope>NUCLEOTIDE SEQUENCE</scope>
    <source>
        <strain evidence="2">DSM 26174</strain>
    </source>
</reference>
<protein>
    <recommendedName>
        <fullName evidence="1">Gp5/Type VI secretion system Vgr protein OB-fold domain-containing protein</fullName>
    </recommendedName>
</protein>
<proteinExistence type="predicted"/>
<dbReference type="RefSeq" id="WP_309939867.1">
    <property type="nucleotide sequence ID" value="NZ_AP025305.1"/>
</dbReference>
<sequence>MNQAITVTLTGKKQKDVGDALIHLKTEHQVNQVPFAELTMVTGNFPNTDYPLFSEDDYKIGKELAISIRYEGQKEIDHKIFKGIITQRAFESVEEVPAIKLKVEDPSFRLKNQAGVYFYQKKNGLEIIKKRLNDCKGLSVGKTNSRLNQPKYEQKISLNQTAWEEIGMTLQSCGLVMAWQDGKLSVLDYSDTSSTYKLTIDQDEIVDISLNQKANHLSKEAQVSYWDPKNNKIKEKKEKSIPLASDVDAPKMETNTLDLTEIAEAEHALQSFLLQQKMMAWEGGVTVIGDASVNLMQSLQLLKVPKGYEEKIPITKVTHYIEKGVWYTQIGVGMQSEDFFEEKSTEFDMQLGEVQSLQKDPQGLGRIPIKIAAFGKETFWAFLGQLSAGSSQSYFRIPQKGETVCVAFLHGSLSQGIILTSSYLGNKNPPSPFKLSSDTPMGFLSEGKLQILFEDKKHSIKMHTPDNHQVILGKSEGVKVESKGGIDLNSSKKMSLKASGGNIDLKGRSINLN</sequence>
<accession>A0AAE4BTV3</accession>
<evidence type="ECO:0000259" key="1">
    <source>
        <dbReference type="Pfam" id="PF04717"/>
    </source>
</evidence>
<dbReference type="InterPro" id="IPR037026">
    <property type="entry name" value="Vgr_OB-fold_dom_sf"/>
</dbReference>
<evidence type="ECO:0000313" key="2">
    <source>
        <dbReference type="EMBL" id="MDR6240042.1"/>
    </source>
</evidence>
<name>A0AAE4BTV3_9BACT</name>
<dbReference type="AlphaFoldDB" id="A0AAE4BTV3"/>
<feature type="domain" description="Gp5/Type VI secretion system Vgr protein OB-fold" evidence="1">
    <location>
        <begin position="351"/>
        <end position="423"/>
    </location>
</feature>
<dbReference type="InterPro" id="IPR006531">
    <property type="entry name" value="Gp5/Vgr_OB"/>
</dbReference>
<dbReference type="SUPFAM" id="SSF69255">
    <property type="entry name" value="gp5 N-terminal domain-like"/>
    <property type="match status" value="1"/>
</dbReference>
<keyword evidence="3" id="KW-1185">Reference proteome</keyword>
<dbReference type="EMBL" id="JAVDQD010000003">
    <property type="protein sequence ID" value="MDR6240042.1"/>
    <property type="molecule type" value="Genomic_DNA"/>
</dbReference>
<dbReference type="Proteomes" id="UP001185092">
    <property type="component" value="Unassembled WGS sequence"/>
</dbReference>
<comment type="caution">
    <text evidence="2">The sequence shown here is derived from an EMBL/GenBank/DDBJ whole genome shotgun (WGS) entry which is preliminary data.</text>
</comment>
<dbReference type="SUPFAM" id="SSF69279">
    <property type="entry name" value="Phage tail proteins"/>
    <property type="match status" value="1"/>
</dbReference>